<dbReference type="EMBL" id="CP104215">
    <property type="protein sequence ID" value="UWX74271.1"/>
    <property type="molecule type" value="Genomic_DNA"/>
</dbReference>
<evidence type="ECO:0000259" key="3">
    <source>
        <dbReference type="Pfam" id="PF20148"/>
    </source>
</evidence>
<feature type="domain" description="Teneurin-like YD-shell" evidence="4">
    <location>
        <begin position="249"/>
        <end position="458"/>
    </location>
</feature>
<dbReference type="InterPro" id="IPR045351">
    <property type="entry name" value="DUF6531"/>
</dbReference>
<protein>
    <submittedName>
        <fullName evidence="5">DUF6531 domain-containing protein</fullName>
    </submittedName>
</protein>
<dbReference type="Pfam" id="PF20148">
    <property type="entry name" value="DUF6531"/>
    <property type="match status" value="1"/>
</dbReference>
<keyword evidence="1" id="KW-0677">Repeat</keyword>
<dbReference type="Proteomes" id="UP001059745">
    <property type="component" value="Chromosome 2"/>
</dbReference>
<dbReference type="InterPro" id="IPR050708">
    <property type="entry name" value="T6SS_VgrG/RHS"/>
</dbReference>
<reference evidence="5" key="1">
    <citation type="submission" date="2022-09" db="EMBL/GenBank/DDBJ databases">
        <title>Genomic of Burkholderia gladioli.</title>
        <authorList>
            <person name="Wu H."/>
        </authorList>
    </citation>
    <scope>NUCLEOTIDE SEQUENCE</scope>
    <source>
        <strain evidence="5">ZN-S4</strain>
    </source>
</reference>
<feature type="region of interest" description="Disordered" evidence="2">
    <location>
        <begin position="1"/>
        <end position="20"/>
    </location>
</feature>
<evidence type="ECO:0000259" key="4">
    <source>
        <dbReference type="Pfam" id="PF25023"/>
    </source>
</evidence>
<dbReference type="NCBIfam" id="TIGR01643">
    <property type="entry name" value="YD_repeat_2x"/>
    <property type="match status" value="2"/>
</dbReference>
<accession>A0AB38U2V2</accession>
<dbReference type="InterPro" id="IPR056823">
    <property type="entry name" value="TEN-like_YD-shell"/>
</dbReference>
<dbReference type="Gene3D" id="2.180.10.10">
    <property type="entry name" value="RHS repeat-associated core"/>
    <property type="match status" value="1"/>
</dbReference>
<evidence type="ECO:0000256" key="1">
    <source>
        <dbReference type="ARBA" id="ARBA00022737"/>
    </source>
</evidence>
<dbReference type="AlphaFoldDB" id="A0AB38U2V2"/>
<dbReference type="Pfam" id="PF25023">
    <property type="entry name" value="TEN_YD-shell"/>
    <property type="match status" value="1"/>
</dbReference>
<dbReference type="PANTHER" id="PTHR32305:SF15">
    <property type="entry name" value="PROTEIN RHSA-RELATED"/>
    <property type="match status" value="1"/>
</dbReference>
<evidence type="ECO:0000313" key="5">
    <source>
        <dbReference type="EMBL" id="UWX74271.1"/>
    </source>
</evidence>
<evidence type="ECO:0000256" key="2">
    <source>
        <dbReference type="SAM" id="MobiDB-lite"/>
    </source>
</evidence>
<gene>
    <name evidence="5" type="ORF">NYZ96_22330</name>
</gene>
<dbReference type="InterPro" id="IPR006530">
    <property type="entry name" value="YD"/>
</dbReference>
<evidence type="ECO:0000313" key="6">
    <source>
        <dbReference type="Proteomes" id="UP001059745"/>
    </source>
</evidence>
<proteinExistence type="predicted"/>
<dbReference type="PANTHER" id="PTHR32305">
    <property type="match status" value="1"/>
</dbReference>
<feature type="domain" description="DUF6531" evidence="3">
    <location>
        <begin position="115"/>
        <end position="194"/>
    </location>
</feature>
<organism evidence="5 6">
    <name type="scientific">Burkholderia gladioli</name>
    <name type="common">Pseudomonas marginata</name>
    <name type="synonym">Phytomonas marginata</name>
    <dbReference type="NCBI Taxonomy" id="28095"/>
    <lineage>
        <taxon>Bacteria</taxon>
        <taxon>Pseudomonadati</taxon>
        <taxon>Pseudomonadota</taxon>
        <taxon>Betaproteobacteria</taxon>
        <taxon>Burkholderiales</taxon>
        <taxon>Burkholderiaceae</taxon>
        <taxon>Burkholderia</taxon>
    </lineage>
</organism>
<sequence length="853" mass="91866">MPEGLQKHASQSADIHEKNHALPGSTGRVVQILITFILLLASLDIHASGDCSALYASSGAIPGSRTCELTVAGRTPGGMANYACINDIEAISAWCAAAVQEPAPPEPEATCPVADPVYPGSGAVTLAASDFVSGDELPMVFTRTYVSNRVANGGGAMGAGWSHNWQRRLDVSKADDGQAARVVAYREDGEPVTFRGAAGQWRTSGFTGLALARNASGWLLTDLHTETVESYSAQSRMLYDETLTRVRRTLSYDASGLLTHVVQHAAGSAEEYWDVTLKLGYDGQRRLSSLTDPLGRVTRYAYDANNNLSSVTWPDNSVYRYVYEDSRFKHALTGEIDEVGARIATWTYDDKGRAVSVNHPDSTRDVQFVYRPGSTTIVGSGQTTTLNMASIGGVLRPTTSTSTAGNASSTWDVSGRLVKDIAADGGTSEYRYDEAGRPVGATVTNRSGSSVTSIRYADATSLRPSMIASPNLIQAFPYNSAGATASISETPTTDATGANGFAAPKVPGTVATVYALGYTDMNRLDKVVESNQGNVLRRWYVIRDYGGNAYEIQGANASHFDATSVTQRDAAHRALVGRNPTGEFKIRYDLRGRIDRFTFKQYARFDPKGTQRLFKVAFEFAPNGRVISRTGTVASSNDIYRRDDGPDLPISQEEINQWIDNYNHGDSPIAPQADLLGTGTLAGHGSIPMSTVCHDCHFVAGLPESRARWIGGAARGIAFVWRLLKNPAIRYGIGQGAKKAAEKLERAKAKCKPAATAEVEGIPPGRIKSMYVEKTEGFGVTNIITDVPKSEFGANLLKDGWTRTLSTNGKVEIFTKNGAKYSVREYSKTGPPTAEFTPRGAGKYTLKIRLPKS</sequence>
<name>A0AB38U2V2_BURGA</name>
<dbReference type="RefSeq" id="WP_105851113.1">
    <property type="nucleotide sequence ID" value="NZ_CADEQJ010000010.1"/>
</dbReference>